<dbReference type="SFLD" id="SFLDG01061">
    <property type="entry name" value="methylthiotransferase"/>
    <property type="match status" value="1"/>
</dbReference>
<feature type="binding site" evidence="9">
    <location>
        <position position="163"/>
    </location>
    <ligand>
        <name>[4Fe-4S] cluster</name>
        <dbReference type="ChEBI" id="CHEBI:49883"/>
        <label>2</label>
        <note>4Fe-4S-S-AdoMet</note>
    </ligand>
</feature>
<comment type="similarity">
    <text evidence="9">Belongs to the methylthiotransferase family. MiaB subfamily.</text>
</comment>
<comment type="caution">
    <text evidence="13">The sequence shown here is derived from an EMBL/GenBank/DDBJ whole genome shotgun (WGS) entry which is preliminary data.</text>
</comment>
<dbReference type="Gene3D" id="3.80.30.20">
    <property type="entry name" value="tm_1862 like domain"/>
    <property type="match status" value="1"/>
</dbReference>
<evidence type="ECO:0000259" key="12">
    <source>
        <dbReference type="PROSITE" id="PS51918"/>
    </source>
</evidence>
<dbReference type="CDD" id="cd01335">
    <property type="entry name" value="Radical_SAM"/>
    <property type="match status" value="1"/>
</dbReference>
<evidence type="ECO:0000259" key="10">
    <source>
        <dbReference type="PROSITE" id="PS50926"/>
    </source>
</evidence>
<dbReference type="InterPro" id="IPR007197">
    <property type="entry name" value="rSAM"/>
</dbReference>
<dbReference type="NCBIfam" id="TIGR01574">
    <property type="entry name" value="miaB-methiolase"/>
    <property type="match status" value="1"/>
</dbReference>
<evidence type="ECO:0000256" key="4">
    <source>
        <dbReference type="ARBA" id="ARBA00022691"/>
    </source>
</evidence>
<evidence type="ECO:0000256" key="2">
    <source>
        <dbReference type="ARBA" id="ARBA00022485"/>
    </source>
</evidence>
<dbReference type="PROSITE" id="PS50926">
    <property type="entry name" value="TRAM"/>
    <property type="match status" value="1"/>
</dbReference>
<keyword evidence="5 9" id="KW-0479">Metal-binding</keyword>
<dbReference type="InterPro" id="IPR006638">
    <property type="entry name" value="Elp3/MiaA/NifB-like_rSAM"/>
</dbReference>
<keyword evidence="4 9" id="KW-0949">S-adenosyl-L-methionine</keyword>
<feature type="binding site" evidence="9">
    <location>
        <position position="87"/>
    </location>
    <ligand>
        <name>[4Fe-4S] cluster</name>
        <dbReference type="ChEBI" id="CHEBI:49883"/>
        <label>1</label>
    </ligand>
</feature>
<proteinExistence type="inferred from homology"/>
<keyword evidence="9" id="KW-0819">tRNA processing</keyword>
<feature type="domain" description="MTTase N-terminal" evidence="11">
    <location>
        <begin position="6"/>
        <end position="123"/>
    </location>
</feature>
<feature type="domain" description="Radical SAM core" evidence="12">
    <location>
        <begin position="145"/>
        <end position="372"/>
    </location>
</feature>
<dbReference type="NCBIfam" id="TIGR00089">
    <property type="entry name" value="MiaB/RimO family radical SAM methylthiotransferase"/>
    <property type="match status" value="1"/>
</dbReference>
<dbReference type="InterPro" id="IPR005839">
    <property type="entry name" value="Methylthiotransferase"/>
</dbReference>
<feature type="binding site" evidence="9">
    <location>
        <position position="51"/>
    </location>
    <ligand>
        <name>[4Fe-4S] cluster</name>
        <dbReference type="ChEBI" id="CHEBI:49883"/>
        <label>1</label>
    </ligand>
</feature>
<accession>A0ABX0TWG8</accession>
<dbReference type="InterPro" id="IPR023404">
    <property type="entry name" value="rSAM_horseshoe"/>
</dbReference>
<comment type="subunit">
    <text evidence="9">Monomer.</text>
</comment>
<dbReference type="PROSITE" id="PS51449">
    <property type="entry name" value="MTTASE_N"/>
    <property type="match status" value="1"/>
</dbReference>
<dbReference type="EC" id="2.8.4.3" evidence="8 9"/>
<evidence type="ECO:0000256" key="7">
    <source>
        <dbReference type="ARBA" id="ARBA00023014"/>
    </source>
</evidence>
<dbReference type="RefSeq" id="WP_140047889.1">
    <property type="nucleotide sequence ID" value="NZ_BAAAEV010000001.1"/>
</dbReference>
<organism evidence="13 14">
    <name type="scientific">Sphingomonas japonica</name>
    <dbReference type="NCBI Taxonomy" id="511662"/>
    <lineage>
        <taxon>Bacteria</taxon>
        <taxon>Pseudomonadati</taxon>
        <taxon>Pseudomonadota</taxon>
        <taxon>Alphaproteobacteria</taxon>
        <taxon>Sphingomonadales</taxon>
        <taxon>Sphingomonadaceae</taxon>
        <taxon>Sphingomonas</taxon>
    </lineage>
</organism>
<evidence type="ECO:0000259" key="11">
    <source>
        <dbReference type="PROSITE" id="PS51449"/>
    </source>
</evidence>
<dbReference type="Proteomes" id="UP000788153">
    <property type="component" value="Unassembled WGS sequence"/>
</dbReference>
<dbReference type="InterPro" id="IPR006463">
    <property type="entry name" value="MiaB_methiolase"/>
</dbReference>
<comment type="cofactor">
    <cofactor evidence="9">
        <name>[4Fe-4S] cluster</name>
        <dbReference type="ChEBI" id="CHEBI:49883"/>
    </cofactor>
    <text evidence="9">Binds 2 [4Fe-4S] clusters. One cluster is coordinated with 3 cysteines and an exchangeable S-adenosyl-L-methionine.</text>
</comment>
<evidence type="ECO:0000256" key="9">
    <source>
        <dbReference type="HAMAP-Rule" id="MF_01864"/>
    </source>
</evidence>
<evidence type="ECO:0000256" key="3">
    <source>
        <dbReference type="ARBA" id="ARBA00022679"/>
    </source>
</evidence>
<reference evidence="13 14" key="1">
    <citation type="submission" date="2020-03" db="EMBL/GenBank/DDBJ databases">
        <title>Genomic Encyclopedia of Type Strains, Phase IV (KMG-IV): sequencing the most valuable type-strain genomes for metagenomic binning, comparative biology and taxonomic classification.</title>
        <authorList>
            <person name="Goeker M."/>
        </authorList>
    </citation>
    <scope>NUCLEOTIDE SEQUENCE [LARGE SCALE GENOMIC DNA]</scope>
    <source>
        <strain evidence="13 14">DSM 22753</strain>
    </source>
</reference>
<dbReference type="InterPro" id="IPR038135">
    <property type="entry name" value="Methylthiotransferase_N_sf"/>
</dbReference>
<keyword evidence="7 9" id="KW-0411">Iron-sulfur</keyword>
<evidence type="ECO:0000256" key="5">
    <source>
        <dbReference type="ARBA" id="ARBA00022723"/>
    </source>
</evidence>
<dbReference type="SMART" id="SM00729">
    <property type="entry name" value="Elp3"/>
    <property type="match status" value="1"/>
</dbReference>
<dbReference type="InterPro" id="IPR013848">
    <property type="entry name" value="Methylthiotransferase_N"/>
</dbReference>
<comment type="catalytic activity">
    <reaction evidence="9">
        <text>N(6)-dimethylallyladenosine(37) in tRNA + (sulfur carrier)-SH + AH2 + 2 S-adenosyl-L-methionine = 2-methylsulfanyl-N(6)-dimethylallyladenosine(37) in tRNA + (sulfur carrier)-H + 5'-deoxyadenosine + L-methionine + A + S-adenosyl-L-homocysteine + 2 H(+)</text>
        <dbReference type="Rhea" id="RHEA:37067"/>
        <dbReference type="Rhea" id="RHEA-COMP:10375"/>
        <dbReference type="Rhea" id="RHEA-COMP:10376"/>
        <dbReference type="Rhea" id="RHEA-COMP:14737"/>
        <dbReference type="Rhea" id="RHEA-COMP:14739"/>
        <dbReference type="ChEBI" id="CHEBI:13193"/>
        <dbReference type="ChEBI" id="CHEBI:15378"/>
        <dbReference type="ChEBI" id="CHEBI:17319"/>
        <dbReference type="ChEBI" id="CHEBI:17499"/>
        <dbReference type="ChEBI" id="CHEBI:29917"/>
        <dbReference type="ChEBI" id="CHEBI:57844"/>
        <dbReference type="ChEBI" id="CHEBI:57856"/>
        <dbReference type="ChEBI" id="CHEBI:59789"/>
        <dbReference type="ChEBI" id="CHEBI:64428"/>
        <dbReference type="ChEBI" id="CHEBI:74415"/>
        <dbReference type="ChEBI" id="CHEBI:74417"/>
        <dbReference type="EC" id="2.8.4.3"/>
    </reaction>
</comment>
<feature type="domain" description="TRAM" evidence="10">
    <location>
        <begin position="375"/>
        <end position="436"/>
    </location>
</feature>
<evidence type="ECO:0000256" key="6">
    <source>
        <dbReference type="ARBA" id="ARBA00023004"/>
    </source>
</evidence>
<keyword evidence="6 9" id="KW-0408">Iron</keyword>
<keyword evidence="14" id="KW-1185">Reference proteome</keyword>
<dbReference type="SFLD" id="SFLDG01082">
    <property type="entry name" value="B12-binding_domain_containing"/>
    <property type="match status" value="1"/>
</dbReference>
<protein>
    <recommendedName>
        <fullName evidence="8 9">tRNA-2-methylthio-N(6)-dimethylallyladenosine synthase</fullName>
        <ecNumber evidence="8 9">2.8.4.3</ecNumber>
    </recommendedName>
    <alternativeName>
        <fullName evidence="9">(Dimethylallyl)adenosine tRNA methylthiotransferase MiaB</fullName>
    </alternativeName>
    <alternativeName>
        <fullName evidence="9">tRNA-i(6)A37 methylthiotransferase</fullName>
    </alternativeName>
</protein>
<comment type="function">
    <text evidence="1 9">Catalyzes the methylthiolation of N6-(dimethylallyl)adenosine (i(6)A), leading to the formation of 2-methylthio-N6-(dimethylallyl)adenosine (ms(2)i(6)A) at position 37 in tRNAs that read codons beginning with uridine.</text>
</comment>
<dbReference type="PROSITE" id="PS01278">
    <property type="entry name" value="MTTASE_RADICAL"/>
    <property type="match status" value="1"/>
</dbReference>
<dbReference type="SFLD" id="SFLDF00273">
    <property type="entry name" value="(dimethylallyl)adenosine_tRNA"/>
    <property type="match status" value="1"/>
</dbReference>
<feature type="binding site" evidence="9">
    <location>
        <position position="166"/>
    </location>
    <ligand>
        <name>[4Fe-4S] cluster</name>
        <dbReference type="ChEBI" id="CHEBI:49883"/>
        <label>2</label>
        <note>4Fe-4S-S-AdoMet</note>
    </ligand>
</feature>
<dbReference type="InterPro" id="IPR020612">
    <property type="entry name" value="Methylthiotransferase_CS"/>
</dbReference>
<dbReference type="EMBL" id="JAASQP010000001">
    <property type="protein sequence ID" value="NIJ22666.1"/>
    <property type="molecule type" value="Genomic_DNA"/>
</dbReference>
<evidence type="ECO:0000313" key="13">
    <source>
        <dbReference type="EMBL" id="NIJ22666.1"/>
    </source>
</evidence>
<keyword evidence="3 9" id="KW-0808">Transferase</keyword>
<dbReference type="SFLD" id="SFLDS00029">
    <property type="entry name" value="Radical_SAM"/>
    <property type="match status" value="1"/>
</dbReference>
<dbReference type="PANTHER" id="PTHR43020:SF2">
    <property type="entry name" value="MITOCHONDRIAL TRNA METHYLTHIOTRANSFERASE CDK5RAP1"/>
    <property type="match status" value="1"/>
</dbReference>
<dbReference type="PROSITE" id="PS51918">
    <property type="entry name" value="RADICAL_SAM"/>
    <property type="match status" value="1"/>
</dbReference>
<feature type="binding site" evidence="9">
    <location>
        <position position="15"/>
    </location>
    <ligand>
        <name>[4Fe-4S] cluster</name>
        <dbReference type="ChEBI" id="CHEBI:49883"/>
        <label>1</label>
    </ligand>
</feature>
<dbReference type="InterPro" id="IPR058240">
    <property type="entry name" value="rSAM_sf"/>
</dbReference>
<name>A0ABX0TWG8_9SPHN</name>
<keyword evidence="9" id="KW-0963">Cytoplasm</keyword>
<gene>
    <name evidence="9" type="primary">miaB</name>
    <name evidence="13" type="ORF">FHT01_000208</name>
</gene>
<sequence length="440" mass="47419">MKPSPKTFHVKSFGCQMNVYDGERMAELMLAEGMTATDDANAADLVVLNTCHIRERATEKVYSDIGRLRKGARQSGRSAPMVAVAGCVAQAEGEEIVRRAGVDVVVGPQAYHNLPALVAQAASGAPALDTDMPIASKFGALPARRRVAPSAFLTVQEGCDKFCTYCVVPYTRGAEVSRPFAAIVDEAKALVDAGAREITLLGQNVNAWGQDQGGLEALIVALDRLPGLERIRYTTSHPNDMTQGLIDAHAQVGKLMPFLHLPVQSGSDRVLKAMNRSHDRDSYLRLLDRVRAARPDIALSGDFIVGFPGETDAEFAETLSLVDAVGYAQAFSFKYSPRPGTPAATMPDQIAPEIMDERLQRLQAALNRDQAAFNAKTLGRTCDVLIERAGKLPGQMLGKSPWLQSVHLLTDAAIGDMVEVDIVRADPNSLSGLERRRAAA</sequence>
<dbReference type="Pfam" id="PF04055">
    <property type="entry name" value="Radical_SAM"/>
    <property type="match status" value="1"/>
</dbReference>
<dbReference type="InterPro" id="IPR002792">
    <property type="entry name" value="TRAM_dom"/>
</dbReference>
<evidence type="ECO:0000256" key="8">
    <source>
        <dbReference type="ARBA" id="ARBA00033765"/>
    </source>
</evidence>
<dbReference type="SUPFAM" id="SSF102114">
    <property type="entry name" value="Radical SAM enzymes"/>
    <property type="match status" value="1"/>
</dbReference>
<evidence type="ECO:0000313" key="14">
    <source>
        <dbReference type="Proteomes" id="UP000788153"/>
    </source>
</evidence>
<feature type="binding site" evidence="9">
    <location>
        <position position="159"/>
    </location>
    <ligand>
        <name>[4Fe-4S] cluster</name>
        <dbReference type="ChEBI" id="CHEBI:49883"/>
        <label>2</label>
        <note>4Fe-4S-S-AdoMet</note>
    </ligand>
</feature>
<dbReference type="PANTHER" id="PTHR43020">
    <property type="entry name" value="CDK5 REGULATORY SUBUNIT-ASSOCIATED PROTEIN 1"/>
    <property type="match status" value="1"/>
</dbReference>
<dbReference type="Gene3D" id="3.40.50.12160">
    <property type="entry name" value="Methylthiotransferase, N-terminal domain"/>
    <property type="match status" value="1"/>
</dbReference>
<evidence type="ECO:0000256" key="1">
    <source>
        <dbReference type="ARBA" id="ARBA00003234"/>
    </source>
</evidence>
<keyword evidence="2 9" id="KW-0004">4Fe-4S</keyword>
<comment type="subcellular location">
    <subcellularLocation>
        <location evidence="9">Cytoplasm</location>
    </subcellularLocation>
</comment>
<dbReference type="Pfam" id="PF00919">
    <property type="entry name" value="UPF0004"/>
    <property type="match status" value="1"/>
</dbReference>
<dbReference type="HAMAP" id="MF_01864">
    <property type="entry name" value="tRNA_metthiotr_MiaB"/>
    <property type="match status" value="1"/>
</dbReference>
<dbReference type="GO" id="GO:0035597">
    <property type="term" value="F:tRNA-2-methylthio-N(6)-dimethylallyladenosine(37) synthase activity"/>
    <property type="evidence" value="ECO:0007669"/>
    <property type="project" value="UniProtKB-EC"/>
</dbReference>